<name>A0A4S8IIV9_MUSBA</name>
<sequence length="60" mass="6735">MNTDSDKLVSATLETDSITAIISLRLEQAMVECHLLCYAWRGFTKYVPVRLLVTMAGFNP</sequence>
<protein>
    <submittedName>
        <fullName evidence="1">Uncharacterized protein</fullName>
    </submittedName>
</protein>
<reference evidence="1 2" key="1">
    <citation type="journal article" date="2019" name="Nat. Plants">
        <title>Genome sequencing of Musa balbisiana reveals subgenome evolution and function divergence in polyploid bananas.</title>
        <authorList>
            <person name="Yao X."/>
        </authorList>
    </citation>
    <scope>NUCLEOTIDE SEQUENCE [LARGE SCALE GENOMIC DNA]</scope>
    <source>
        <strain evidence="2">cv. DH-PKW</strain>
        <tissue evidence="1">Leaves</tissue>
    </source>
</reference>
<gene>
    <name evidence="1" type="ORF">C4D60_Mb09t24770</name>
</gene>
<keyword evidence="2" id="KW-1185">Reference proteome</keyword>
<evidence type="ECO:0000313" key="2">
    <source>
        <dbReference type="Proteomes" id="UP000317650"/>
    </source>
</evidence>
<dbReference type="AlphaFoldDB" id="A0A4S8IIV9"/>
<organism evidence="1 2">
    <name type="scientific">Musa balbisiana</name>
    <name type="common">Banana</name>
    <dbReference type="NCBI Taxonomy" id="52838"/>
    <lineage>
        <taxon>Eukaryota</taxon>
        <taxon>Viridiplantae</taxon>
        <taxon>Streptophyta</taxon>
        <taxon>Embryophyta</taxon>
        <taxon>Tracheophyta</taxon>
        <taxon>Spermatophyta</taxon>
        <taxon>Magnoliopsida</taxon>
        <taxon>Liliopsida</taxon>
        <taxon>Zingiberales</taxon>
        <taxon>Musaceae</taxon>
        <taxon>Musa</taxon>
    </lineage>
</organism>
<proteinExistence type="predicted"/>
<evidence type="ECO:0000313" key="1">
    <source>
        <dbReference type="EMBL" id="THU48298.1"/>
    </source>
</evidence>
<dbReference type="Proteomes" id="UP000317650">
    <property type="component" value="Chromosome 9"/>
</dbReference>
<accession>A0A4S8IIV9</accession>
<comment type="caution">
    <text evidence="1">The sequence shown here is derived from an EMBL/GenBank/DDBJ whole genome shotgun (WGS) entry which is preliminary data.</text>
</comment>
<dbReference type="EMBL" id="PYDT01000010">
    <property type="protein sequence ID" value="THU48298.1"/>
    <property type="molecule type" value="Genomic_DNA"/>
</dbReference>